<organism evidence="5">
    <name type="scientific">marine metagenome</name>
    <dbReference type="NCBI Taxonomy" id="408172"/>
    <lineage>
        <taxon>unclassified sequences</taxon>
        <taxon>metagenomes</taxon>
        <taxon>ecological metagenomes</taxon>
    </lineage>
</organism>
<dbReference type="FunFam" id="3.40.50.300:FF:000032">
    <property type="entry name" value="Export ABC transporter ATP-binding protein"/>
    <property type="match status" value="1"/>
</dbReference>
<dbReference type="AlphaFoldDB" id="A0A381QZ73"/>
<evidence type="ECO:0000259" key="4">
    <source>
        <dbReference type="PROSITE" id="PS50893"/>
    </source>
</evidence>
<dbReference type="InterPro" id="IPR003439">
    <property type="entry name" value="ABC_transporter-like_ATP-bd"/>
</dbReference>
<protein>
    <recommendedName>
        <fullName evidence="4">ABC transporter domain-containing protein</fullName>
    </recommendedName>
</protein>
<evidence type="ECO:0000256" key="1">
    <source>
        <dbReference type="ARBA" id="ARBA00022448"/>
    </source>
</evidence>
<proteinExistence type="predicted"/>
<dbReference type="SMART" id="SM00382">
    <property type="entry name" value="AAA"/>
    <property type="match status" value="1"/>
</dbReference>
<dbReference type="GO" id="GO:0022857">
    <property type="term" value="F:transmembrane transporter activity"/>
    <property type="evidence" value="ECO:0007669"/>
    <property type="project" value="TreeGrafter"/>
</dbReference>
<dbReference type="InterPro" id="IPR017871">
    <property type="entry name" value="ABC_transporter-like_CS"/>
</dbReference>
<dbReference type="GO" id="GO:0098796">
    <property type="term" value="C:membrane protein complex"/>
    <property type="evidence" value="ECO:0007669"/>
    <property type="project" value="UniProtKB-ARBA"/>
</dbReference>
<reference evidence="5" key="1">
    <citation type="submission" date="2018-05" db="EMBL/GenBank/DDBJ databases">
        <authorList>
            <person name="Lanie J.A."/>
            <person name="Ng W.-L."/>
            <person name="Kazmierczak K.M."/>
            <person name="Andrzejewski T.M."/>
            <person name="Davidsen T.M."/>
            <person name="Wayne K.J."/>
            <person name="Tettelin H."/>
            <person name="Glass J.I."/>
            <person name="Rusch D."/>
            <person name="Podicherti R."/>
            <person name="Tsui H.-C.T."/>
            <person name="Winkler M.E."/>
        </authorList>
    </citation>
    <scope>NUCLEOTIDE SEQUENCE</scope>
</reference>
<dbReference type="PROSITE" id="PS00211">
    <property type="entry name" value="ABC_TRANSPORTER_1"/>
    <property type="match status" value="1"/>
</dbReference>
<evidence type="ECO:0000256" key="2">
    <source>
        <dbReference type="ARBA" id="ARBA00022741"/>
    </source>
</evidence>
<dbReference type="InterPro" id="IPR015854">
    <property type="entry name" value="ABC_transpr_LolD-like"/>
</dbReference>
<keyword evidence="2" id="KW-0547">Nucleotide-binding</keyword>
<feature type="domain" description="ABC transporter" evidence="4">
    <location>
        <begin position="38"/>
        <end position="255"/>
    </location>
</feature>
<dbReference type="SUPFAM" id="SSF52540">
    <property type="entry name" value="P-loop containing nucleoside triphosphate hydrolases"/>
    <property type="match status" value="1"/>
</dbReference>
<evidence type="ECO:0000256" key="3">
    <source>
        <dbReference type="ARBA" id="ARBA00022840"/>
    </source>
</evidence>
<dbReference type="Pfam" id="PF00005">
    <property type="entry name" value="ABC_tran"/>
    <property type="match status" value="1"/>
</dbReference>
<dbReference type="InterPro" id="IPR027417">
    <property type="entry name" value="P-loop_NTPase"/>
</dbReference>
<evidence type="ECO:0000313" key="5">
    <source>
        <dbReference type="EMBL" id="SUZ82957.1"/>
    </source>
</evidence>
<dbReference type="GO" id="GO:0016887">
    <property type="term" value="F:ATP hydrolysis activity"/>
    <property type="evidence" value="ECO:0007669"/>
    <property type="project" value="InterPro"/>
</dbReference>
<dbReference type="InterPro" id="IPR017911">
    <property type="entry name" value="MacB-like_ATP-bd"/>
</dbReference>
<sequence length="255" mass="28070">MILKTACHNLIKSTLLCTLKIDFNLNEASLTTHIFMILEIEGLDKTFPQADHDKIEVLKNLNLQVTEGETVAVVGQSGSGKSTLLSLLAGLDRQSSGSLRLRGQEISAMSEAKLTQFRAENIGIIFQQFYLMPHLTALENVSLPLEMFGHKDSQQRAKEALMQVGLAEREKHFPHQLSGGESQRVAIARAIVIRPSILLADEPTGNLDNATGLQVSNLLFDLVQTTGMTLLLVTHNTELAQRCSRQLTLHSGTFQ</sequence>
<dbReference type="GO" id="GO:0005886">
    <property type="term" value="C:plasma membrane"/>
    <property type="evidence" value="ECO:0007669"/>
    <property type="project" value="TreeGrafter"/>
</dbReference>
<dbReference type="GO" id="GO:0005524">
    <property type="term" value="F:ATP binding"/>
    <property type="evidence" value="ECO:0007669"/>
    <property type="project" value="UniProtKB-KW"/>
</dbReference>
<dbReference type="PANTHER" id="PTHR24220:SF659">
    <property type="entry name" value="TRANSPORTER, PUTATIVE-RELATED"/>
    <property type="match status" value="1"/>
</dbReference>
<dbReference type="EMBL" id="UINC01001529">
    <property type="protein sequence ID" value="SUZ82957.1"/>
    <property type="molecule type" value="Genomic_DNA"/>
</dbReference>
<name>A0A381QZ73_9ZZZZ</name>
<dbReference type="PANTHER" id="PTHR24220">
    <property type="entry name" value="IMPORT ATP-BINDING PROTEIN"/>
    <property type="match status" value="1"/>
</dbReference>
<dbReference type="PROSITE" id="PS50893">
    <property type="entry name" value="ABC_TRANSPORTER_2"/>
    <property type="match status" value="1"/>
</dbReference>
<keyword evidence="3" id="KW-0067">ATP-binding</keyword>
<dbReference type="CDD" id="cd03255">
    <property type="entry name" value="ABC_MJ0796_LolCDE_FtsE"/>
    <property type="match status" value="1"/>
</dbReference>
<dbReference type="Gene3D" id="3.40.50.300">
    <property type="entry name" value="P-loop containing nucleotide triphosphate hydrolases"/>
    <property type="match status" value="1"/>
</dbReference>
<gene>
    <name evidence="5" type="ORF">METZ01_LOCUS35811</name>
</gene>
<keyword evidence="1" id="KW-0813">Transport</keyword>
<accession>A0A381QZ73</accession>
<dbReference type="InterPro" id="IPR003593">
    <property type="entry name" value="AAA+_ATPase"/>
</dbReference>